<dbReference type="PROSITE" id="PS50026">
    <property type="entry name" value="EGF_3"/>
    <property type="match status" value="1"/>
</dbReference>
<dbReference type="SUPFAM" id="SSF53300">
    <property type="entry name" value="vWA-like"/>
    <property type="match status" value="1"/>
</dbReference>
<dbReference type="Pfam" id="PF00094">
    <property type="entry name" value="VWD"/>
    <property type="match status" value="1"/>
</dbReference>
<dbReference type="Pfam" id="PF08742">
    <property type="entry name" value="C8"/>
    <property type="match status" value="2"/>
</dbReference>
<evidence type="ECO:0000256" key="2">
    <source>
        <dbReference type="ARBA" id="ARBA00022729"/>
    </source>
</evidence>
<evidence type="ECO:0000256" key="4">
    <source>
        <dbReference type="ARBA" id="ARBA00023157"/>
    </source>
</evidence>
<organism evidence="9 10">
    <name type="scientific">Octopus sinensis</name>
    <name type="common">East Asian common octopus</name>
    <dbReference type="NCBI Taxonomy" id="2607531"/>
    <lineage>
        <taxon>Eukaryota</taxon>
        <taxon>Metazoa</taxon>
        <taxon>Spiralia</taxon>
        <taxon>Lophotrochozoa</taxon>
        <taxon>Mollusca</taxon>
        <taxon>Cephalopoda</taxon>
        <taxon>Coleoidea</taxon>
        <taxon>Octopodiformes</taxon>
        <taxon>Octopoda</taxon>
        <taxon>Incirrata</taxon>
        <taxon>Octopodidae</taxon>
        <taxon>Octopus</taxon>
    </lineage>
</organism>
<dbReference type="InterPro" id="IPR001881">
    <property type="entry name" value="EGF-like_Ca-bd_dom"/>
</dbReference>
<dbReference type="PANTHER" id="PTHR46160:SF9">
    <property type="entry name" value="PROTEIN PRY2-RELATED"/>
    <property type="match status" value="1"/>
</dbReference>
<keyword evidence="4 5" id="KW-1015">Disulfide bond</keyword>
<gene>
    <name evidence="10" type="primary">LOC115209195</name>
</gene>
<dbReference type="PROSITE" id="PS50234">
    <property type="entry name" value="VWFA"/>
    <property type="match status" value="1"/>
</dbReference>
<dbReference type="SUPFAM" id="SSF57196">
    <property type="entry name" value="EGF/Laminin"/>
    <property type="match status" value="1"/>
</dbReference>
<dbReference type="PROSITE" id="PS51233">
    <property type="entry name" value="VWFD"/>
    <property type="match status" value="1"/>
</dbReference>
<evidence type="ECO:0000259" key="8">
    <source>
        <dbReference type="PROSITE" id="PS51233"/>
    </source>
</evidence>
<reference evidence="10" key="1">
    <citation type="submission" date="2025-08" db="UniProtKB">
        <authorList>
            <consortium name="RefSeq"/>
        </authorList>
    </citation>
    <scope>IDENTIFICATION</scope>
</reference>
<dbReference type="PROSITE" id="PS00010">
    <property type="entry name" value="ASX_HYDROXYL"/>
    <property type="match status" value="1"/>
</dbReference>
<dbReference type="RefSeq" id="XP_029633305.1">
    <property type="nucleotide sequence ID" value="XM_029777445.2"/>
</dbReference>
<comment type="subcellular location">
    <subcellularLocation>
        <location evidence="1">Membrane</location>
    </subcellularLocation>
</comment>
<dbReference type="SMART" id="SM00832">
    <property type="entry name" value="C8"/>
    <property type="match status" value="2"/>
</dbReference>
<dbReference type="Gene3D" id="3.40.50.410">
    <property type="entry name" value="von Willebrand factor, type A domain"/>
    <property type="match status" value="1"/>
</dbReference>
<keyword evidence="2" id="KW-0732">Signal</keyword>
<evidence type="ECO:0000256" key="3">
    <source>
        <dbReference type="ARBA" id="ARBA00023136"/>
    </source>
</evidence>
<dbReference type="Pfam" id="PF00092">
    <property type="entry name" value="VWA"/>
    <property type="match status" value="1"/>
</dbReference>
<dbReference type="SMART" id="SM00216">
    <property type="entry name" value="VWD"/>
    <property type="match status" value="1"/>
</dbReference>
<evidence type="ECO:0000256" key="5">
    <source>
        <dbReference type="PROSITE-ProRule" id="PRU00076"/>
    </source>
</evidence>
<keyword evidence="3" id="KW-0472">Membrane</keyword>
<dbReference type="KEGG" id="osn:115209195"/>
<dbReference type="Proteomes" id="UP000515154">
    <property type="component" value="Linkage group LG3"/>
</dbReference>
<dbReference type="AlphaFoldDB" id="A0A6P7S573"/>
<dbReference type="CDD" id="cd01450">
    <property type="entry name" value="vWFA_subfamily_ECM"/>
    <property type="match status" value="1"/>
</dbReference>
<feature type="domain" description="VWFA" evidence="7">
    <location>
        <begin position="238"/>
        <end position="413"/>
    </location>
</feature>
<dbReference type="CDD" id="cd19941">
    <property type="entry name" value="TIL"/>
    <property type="match status" value="1"/>
</dbReference>
<feature type="disulfide bond" evidence="5">
    <location>
        <begin position="447"/>
        <end position="456"/>
    </location>
</feature>
<dbReference type="InterPro" id="IPR002035">
    <property type="entry name" value="VWF_A"/>
</dbReference>
<keyword evidence="5" id="KW-0245">EGF-like domain</keyword>
<dbReference type="InterPro" id="IPR014853">
    <property type="entry name" value="VWF/SSPO/ZAN-like_Cys-rich_dom"/>
</dbReference>
<dbReference type="InterPro" id="IPR000152">
    <property type="entry name" value="EGF-type_Asp/Asn_hydroxyl_site"/>
</dbReference>
<evidence type="ECO:0000259" key="6">
    <source>
        <dbReference type="PROSITE" id="PS50026"/>
    </source>
</evidence>
<dbReference type="GO" id="GO:0005509">
    <property type="term" value="F:calcium ion binding"/>
    <property type="evidence" value="ECO:0007669"/>
    <property type="project" value="InterPro"/>
</dbReference>
<sequence>MIMENLLFTNCDDPVQGTCVSQQPEDNCSPTQVKGCNILSSNLFKTCVDNIGQEKLNRHLESCKFDVCAYLKQPKLQSVLCKTLESMADECEDAGIFIDWRKTAKCEKECPLNEEYSHKTPVCQPTCVNQDPKCTKYTEGCICKSGFILSGDKCVPKSECGCMNDKIYMTINEERYGPNCNSISTCNGTGHLTHKEINGCPDNSQCTISQNKQACYCNPGYILQNGKCEKFVCDKPVDVVFLMEASAIGKLQFEEIKSFATSFLDFFTLSLYSVGLRFLTFWGNSYTYIHSKSSDDPEQVLETAKLLPYHNQSSTSLHAALWFMNSYRSWFNFRYPLKSHTSVVLFVGSKLNYETYTKKLFKTLNEAGLNIYIVGIGENADEKQLQNIIGQTNTSNLMLVKSFYDLNKAKAEILKKTCSVDPCNNETNPCKNGGECINKDSTFICECTENYFGRFCAQEKECSCYNYGEFYYRTFDGQAISFKGDCTYNIVSGQSGSTVFSVDVKSERRSIMEPYHTPKRAVDIKINSITINLLPLNRILVNEEEYTLPVVKFEEFEAYYAVGWITVKTEWGLTVKYDGNQRVTVSLPISFANKLTGICGDCNGKQDDLRTKAGRDVSSLTDKDSLIANSYQVAGDSNEECNATSVVNIKCNSTEMQRCNIIHSSIFTSCVQTLGQELANRFFESCQSDVCSSTDSVNTEILFCKSIEAFVTECERAGVPINWRGVARCPKLCSYYESYKYYATSCRNDCLNTTECSTFSEGCTCGPNLYYSGKTCARKNDGCGCSINDVYIKKYSSLVDSTCNNTYYCAATGKYRKNSYSCSETGKCSLKNGRRQCFCNNGYYGSDCRYRLGRWHYIRVYKAELNAIAWASYSVDHNQCFHIFWNNKYCKAYNYDDARKICDIYNVDASGNFTLTSADCQSKFYTQKISKRNFVINGASIENCDDLQTITNVKNKEDCQEMCLQKGCFGATFLKSKKVCKMVMTYNRYLRFITNKDSYFAGSFPV</sequence>
<dbReference type="Pfam" id="PF01826">
    <property type="entry name" value="TIL"/>
    <property type="match status" value="1"/>
</dbReference>
<dbReference type="InterPro" id="IPR001846">
    <property type="entry name" value="VWF_type-D"/>
</dbReference>
<dbReference type="InterPro" id="IPR036465">
    <property type="entry name" value="vWFA_dom_sf"/>
</dbReference>
<feature type="domain" description="EGF-like" evidence="6">
    <location>
        <begin position="419"/>
        <end position="457"/>
    </location>
</feature>
<evidence type="ECO:0000313" key="10">
    <source>
        <dbReference type="RefSeq" id="XP_029633305.1"/>
    </source>
</evidence>
<comment type="caution">
    <text evidence="5">Lacks conserved residue(s) required for the propagation of feature annotation.</text>
</comment>
<dbReference type="PROSITE" id="PS00022">
    <property type="entry name" value="EGF_1"/>
    <property type="match status" value="2"/>
</dbReference>
<feature type="domain" description="VWFD" evidence="8">
    <location>
        <begin position="462"/>
        <end position="642"/>
    </location>
</feature>
<dbReference type="SMART" id="SM00179">
    <property type="entry name" value="EGF_CA"/>
    <property type="match status" value="1"/>
</dbReference>
<evidence type="ECO:0000313" key="9">
    <source>
        <dbReference type="Proteomes" id="UP000515154"/>
    </source>
</evidence>
<dbReference type="Gene3D" id="2.10.25.10">
    <property type="entry name" value="Laminin"/>
    <property type="match status" value="2"/>
</dbReference>
<dbReference type="InterPro" id="IPR052749">
    <property type="entry name" value="Alpha-tectorin"/>
</dbReference>
<dbReference type="SMART" id="SM00181">
    <property type="entry name" value="EGF"/>
    <property type="match status" value="4"/>
</dbReference>
<protein>
    <submittedName>
        <fullName evidence="10">Zonadhesin-like</fullName>
    </submittedName>
</protein>
<name>A0A6P7S573_9MOLL</name>
<proteinExistence type="predicted"/>
<evidence type="ECO:0000259" key="7">
    <source>
        <dbReference type="PROSITE" id="PS50234"/>
    </source>
</evidence>
<dbReference type="SUPFAM" id="SSF57567">
    <property type="entry name" value="Serine protease inhibitors"/>
    <property type="match status" value="1"/>
</dbReference>
<dbReference type="Pfam" id="PF00008">
    <property type="entry name" value="EGF"/>
    <property type="match status" value="1"/>
</dbReference>
<dbReference type="InterPro" id="IPR036084">
    <property type="entry name" value="Ser_inhib-like_sf"/>
</dbReference>
<dbReference type="SMART" id="SM00327">
    <property type="entry name" value="VWA"/>
    <property type="match status" value="1"/>
</dbReference>
<dbReference type="PROSITE" id="PS01186">
    <property type="entry name" value="EGF_2"/>
    <property type="match status" value="1"/>
</dbReference>
<dbReference type="InterPro" id="IPR000742">
    <property type="entry name" value="EGF"/>
</dbReference>
<evidence type="ECO:0000256" key="1">
    <source>
        <dbReference type="ARBA" id="ARBA00004370"/>
    </source>
</evidence>
<dbReference type="InterPro" id="IPR002919">
    <property type="entry name" value="TIL_dom"/>
</dbReference>
<dbReference type="CDD" id="cd00054">
    <property type="entry name" value="EGF_CA"/>
    <property type="match status" value="1"/>
</dbReference>
<keyword evidence="9" id="KW-1185">Reference proteome</keyword>
<dbReference type="PANTHER" id="PTHR46160">
    <property type="entry name" value="ALPHA-TECTORIN-RELATED"/>
    <property type="match status" value="1"/>
</dbReference>
<dbReference type="GO" id="GO:0016020">
    <property type="term" value="C:membrane"/>
    <property type="evidence" value="ECO:0007669"/>
    <property type="project" value="UniProtKB-SubCell"/>
</dbReference>
<accession>A0A6P7S573</accession>